<accession>A0AAW7MA88</accession>
<dbReference type="RefSeq" id="WP_301120739.1">
    <property type="nucleotide sequence ID" value="NZ_JAUHPX010000006.1"/>
</dbReference>
<evidence type="ECO:0008006" key="3">
    <source>
        <dbReference type="Google" id="ProtNLM"/>
    </source>
</evidence>
<dbReference type="AlphaFoldDB" id="A0AAW7MA88"/>
<proteinExistence type="predicted"/>
<reference evidence="1" key="1">
    <citation type="submission" date="2023-06" db="EMBL/GenBank/DDBJ databases">
        <title>Sysu t00039.</title>
        <authorList>
            <person name="Gao L."/>
            <person name="Fang B.-Z."/>
            <person name="Li W.-J."/>
        </authorList>
    </citation>
    <scope>NUCLEOTIDE SEQUENCE</scope>
    <source>
        <strain evidence="1">SYSU T00039</strain>
    </source>
</reference>
<dbReference type="Gene3D" id="3.40.50.150">
    <property type="entry name" value="Vaccinia Virus protein VP39"/>
    <property type="match status" value="1"/>
</dbReference>
<name>A0AAW7MA88_9MICO</name>
<evidence type="ECO:0000313" key="1">
    <source>
        <dbReference type="EMBL" id="MDN4488632.1"/>
    </source>
</evidence>
<dbReference type="Proteomes" id="UP001172737">
    <property type="component" value="Unassembled WGS sequence"/>
</dbReference>
<keyword evidence="2" id="KW-1185">Reference proteome</keyword>
<comment type="caution">
    <text evidence="1">The sequence shown here is derived from an EMBL/GenBank/DDBJ whole genome shotgun (WGS) entry which is preliminary data.</text>
</comment>
<dbReference type="InterPro" id="IPR029063">
    <property type="entry name" value="SAM-dependent_MTases_sf"/>
</dbReference>
<dbReference type="SUPFAM" id="SSF53335">
    <property type="entry name" value="S-adenosyl-L-methionine-dependent methyltransferases"/>
    <property type="match status" value="1"/>
</dbReference>
<sequence>MITKTDLEWWRNRAMELDWAFATTYAEGAPHEYVIADKTPGFSKEDCVRAARVIRTFGAPAKFYRATNIYLTLDDGWKYFPLDSDVRDTSIINRGRADHVYGPQNHPRTSSGIESAYDTYASHWDSDYGMTEDEKAATADLVREVFGPKLWRTLDVGYGTGLPLDLGLAEPVRYVGIDPSTAMLNELVWKHKHLAGVHPMTYAVAEERRVLCGSRFDTVLALGGSASYLTPTDIDLLQRRAKTAVLLMHYAPGQSPITHDAPATEDSLTFAGELGQQTRIGRFITTVISA</sequence>
<organism evidence="1 2">
    <name type="scientific">Demequina lignilytica</name>
    <dbReference type="NCBI Taxonomy" id="3051663"/>
    <lineage>
        <taxon>Bacteria</taxon>
        <taxon>Bacillati</taxon>
        <taxon>Actinomycetota</taxon>
        <taxon>Actinomycetes</taxon>
        <taxon>Micrococcales</taxon>
        <taxon>Demequinaceae</taxon>
        <taxon>Demequina</taxon>
    </lineage>
</organism>
<dbReference type="EMBL" id="JAUHPX010000006">
    <property type="protein sequence ID" value="MDN4488632.1"/>
    <property type="molecule type" value="Genomic_DNA"/>
</dbReference>
<gene>
    <name evidence="1" type="ORF">QQX10_10680</name>
</gene>
<evidence type="ECO:0000313" key="2">
    <source>
        <dbReference type="Proteomes" id="UP001172737"/>
    </source>
</evidence>
<protein>
    <recommendedName>
        <fullName evidence="3">Methyltransferase domain-containing protein</fullName>
    </recommendedName>
</protein>